<dbReference type="GO" id="GO:0003677">
    <property type="term" value="F:DNA binding"/>
    <property type="evidence" value="ECO:0007669"/>
    <property type="project" value="InterPro"/>
</dbReference>
<reference evidence="2 3" key="1">
    <citation type="submission" date="2015-01" db="EMBL/GenBank/DDBJ databases">
        <title>Jeotgalibacillus campisalis genome sequencing.</title>
        <authorList>
            <person name="Goh K.M."/>
            <person name="Chan K.-G."/>
            <person name="Yaakop A.S."/>
            <person name="Ee R."/>
            <person name="Gan H.M."/>
            <person name="Chan C.S."/>
        </authorList>
    </citation>
    <scope>NUCLEOTIDE SEQUENCE [LARGE SCALE GENOMIC DNA]</scope>
    <source>
        <strain evidence="2 3">SF-57</strain>
    </source>
</reference>
<dbReference type="Proteomes" id="UP000031972">
    <property type="component" value="Unassembled WGS sequence"/>
</dbReference>
<feature type="domain" description="Resolvase HTH" evidence="1">
    <location>
        <begin position="18"/>
        <end position="65"/>
    </location>
</feature>
<evidence type="ECO:0000259" key="1">
    <source>
        <dbReference type="Pfam" id="PF02796"/>
    </source>
</evidence>
<dbReference type="InterPro" id="IPR006120">
    <property type="entry name" value="Resolvase_HTH_dom"/>
</dbReference>
<dbReference type="AlphaFoldDB" id="A0A0C2VGD8"/>
<evidence type="ECO:0000313" key="2">
    <source>
        <dbReference type="EMBL" id="KIL47952.1"/>
    </source>
</evidence>
<gene>
    <name evidence="2" type="ORF">KR50_21190</name>
</gene>
<sequence length="81" mass="9456">MRQRKGIELAKKAGKFKGRLKKYLKNNHAGTSYAVNLYNVENMTLNQIFKITNVSKALLYRKLSERTVDELYPKSEIYNSK</sequence>
<proteinExistence type="predicted"/>
<comment type="caution">
    <text evidence="2">The sequence shown here is derived from an EMBL/GenBank/DDBJ whole genome shotgun (WGS) entry which is preliminary data.</text>
</comment>
<accession>A0A0C2VGD8</accession>
<name>A0A0C2VGD8_9BACL</name>
<keyword evidence="3" id="KW-1185">Reference proteome</keyword>
<dbReference type="Pfam" id="PF02796">
    <property type="entry name" value="HTH_7"/>
    <property type="match status" value="1"/>
</dbReference>
<organism evidence="2 3">
    <name type="scientific">Jeotgalibacillus campisalis</name>
    <dbReference type="NCBI Taxonomy" id="220754"/>
    <lineage>
        <taxon>Bacteria</taxon>
        <taxon>Bacillati</taxon>
        <taxon>Bacillota</taxon>
        <taxon>Bacilli</taxon>
        <taxon>Bacillales</taxon>
        <taxon>Caryophanaceae</taxon>
        <taxon>Jeotgalibacillus</taxon>
    </lineage>
</organism>
<evidence type="ECO:0000313" key="3">
    <source>
        <dbReference type="Proteomes" id="UP000031972"/>
    </source>
</evidence>
<protein>
    <submittedName>
        <fullName evidence="2">Transposon resolvase</fullName>
    </submittedName>
</protein>
<dbReference type="EMBL" id="JXRR01000014">
    <property type="protein sequence ID" value="KIL47952.1"/>
    <property type="molecule type" value="Genomic_DNA"/>
</dbReference>
<dbReference type="GO" id="GO:0000150">
    <property type="term" value="F:DNA strand exchange activity"/>
    <property type="evidence" value="ECO:0007669"/>
    <property type="project" value="InterPro"/>
</dbReference>